<feature type="compositionally biased region" description="Acidic residues" evidence="6">
    <location>
        <begin position="277"/>
        <end position="294"/>
    </location>
</feature>
<evidence type="ECO:0000256" key="5">
    <source>
        <dbReference type="SAM" id="Coils"/>
    </source>
</evidence>
<dbReference type="InterPro" id="IPR009011">
    <property type="entry name" value="Man6P_isomerase_rcpt-bd_dom_sf"/>
</dbReference>
<feature type="signal peptide" evidence="7">
    <location>
        <begin position="1"/>
        <end position="22"/>
    </location>
</feature>
<organism evidence="9 10">
    <name type="scientific">Somion occarium</name>
    <dbReference type="NCBI Taxonomy" id="3059160"/>
    <lineage>
        <taxon>Eukaryota</taxon>
        <taxon>Fungi</taxon>
        <taxon>Dikarya</taxon>
        <taxon>Basidiomycota</taxon>
        <taxon>Agaricomycotina</taxon>
        <taxon>Agaricomycetes</taxon>
        <taxon>Polyporales</taxon>
        <taxon>Cerrenaceae</taxon>
        <taxon>Somion</taxon>
    </lineage>
</organism>
<keyword evidence="4" id="KW-1015">Disulfide bond</keyword>
<name>A0ABP1D5X8_9APHY</name>
<dbReference type="Gene3D" id="2.70.130.10">
    <property type="entry name" value="Mannose-6-phosphate receptor binding domain"/>
    <property type="match status" value="1"/>
</dbReference>
<keyword evidence="3" id="KW-0256">Endoplasmic reticulum</keyword>
<evidence type="ECO:0000256" key="1">
    <source>
        <dbReference type="ARBA" id="ARBA00022387"/>
    </source>
</evidence>
<feature type="domain" description="MRH" evidence="8">
    <location>
        <begin position="426"/>
        <end position="533"/>
    </location>
</feature>
<evidence type="ECO:0000256" key="3">
    <source>
        <dbReference type="ARBA" id="ARBA00022824"/>
    </source>
</evidence>
<proteinExistence type="predicted"/>
<evidence type="ECO:0000256" key="2">
    <source>
        <dbReference type="ARBA" id="ARBA00022729"/>
    </source>
</evidence>
<feature type="coiled-coil region" evidence="5">
    <location>
        <begin position="150"/>
        <end position="184"/>
    </location>
</feature>
<reference evidence="10" key="1">
    <citation type="submission" date="2024-04" db="EMBL/GenBank/DDBJ databases">
        <authorList>
            <person name="Shaw F."/>
            <person name="Minotto A."/>
        </authorList>
    </citation>
    <scope>NUCLEOTIDE SEQUENCE [LARGE SCALE GENOMIC DNA]</scope>
</reference>
<dbReference type="Pfam" id="PF13015">
    <property type="entry name" value="PRKCSH_1"/>
    <property type="match status" value="1"/>
</dbReference>
<sequence length="544" mass="61049">MVPWVLLLLPLSAFSAVDKTHGVPPSLLASYVPTKDGSQEIWTCIDGSKVIPWSAVNDDYCDCPDGSDEPGTGACPNTRFYCRNEGHIGAFIPSSRVRDGLCEPACCDGSDEEPGVCPNKCKEIGEAYRVKQAAERKLRKTGSKIRSSYIAFAQKEKKRIEGEIASLENEIVSREKEVARLKDIADHAESLSATALEQKKQSPLYQSLLAHHRALKSLQCEHKKHLEREKSLGDILDRLRTGYNPNYQDMAVLEAVRGWEFHAGLPHINDVKKDDEPSTEDESETGKDEEEELEPGMWTPQQLEHQLDELLDQDYESLLLEHDKHVGATEHSDSLLYNLSAYVPEPLLPQFEAFQNALVSWLELLGIVKPSKSDAADDSRAKKAYNDADHSLKLTRDELTKAKEDLSRLFDSNWYGKDGEWKKLDGTCLEKDTGDYTYEVCLFDEARQKPNKGGSTFSLGRFAHWNNGPGVEVGSPEYYSKQFYIHGTKCWNGPQRSVVLELECGTENALHTIAELEKCEYKITGTTPALCLPPDEPEKPREEL</sequence>
<accession>A0ABP1D5X8</accession>
<dbReference type="PROSITE" id="PS51914">
    <property type="entry name" value="MRH"/>
    <property type="match status" value="1"/>
</dbReference>
<gene>
    <name evidence="9" type="ORF">GFSPODELE1_LOCUS3801</name>
</gene>
<dbReference type="Proteomes" id="UP001497453">
    <property type="component" value="Chromosome 2"/>
</dbReference>
<dbReference type="EMBL" id="OZ037945">
    <property type="protein sequence ID" value="CAL1701892.1"/>
    <property type="molecule type" value="Genomic_DNA"/>
</dbReference>
<dbReference type="PANTHER" id="PTHR12630:SF1">
    <property type="entry name" value="GLUCOSIDASE 2 SUBUNIT BETA"/>
    <property type="match status" value="1"/>
</dbReference>
<keyword evidence="2 7" id="KW-0732">Signal</keyword>
<evidence type="ECO:0000313" key="10">
    <source>
        <dbReference type="Proteomes" id="UP001497453"/>
    </source>
</evidence>
<protein>
    <recommendedName>
        <fullName evidence="1">Glucosidase 2 subunit beta</fullName>
    </recommendedName>
</protein>
<dbReference type="Pfam" id="PF12999">
    <property type="entry name" value="PRKCSH-like"/>
    <property type="match status" value="1"/>
</dbReference>
<dbReference type="InterPro" id="IPR039794">
    <property type="entry name" value="Gtb1-like"/>
</dbReference>
<evidence type="ECO:0000259" key="8">
    <source>
        <dbReference type="PROSITE" id="PS51914"/>
    </source>
</evidence>
<dbReference type="SUPFAM" id="SSF50911">
    <property type="entry name" value="Mannose 6-phosphate receptor domain"/>
    <property type="match status" value="1"/>
</dbReference>
<feature type="chain" id="PRO_5045391640" description="Glucosidase 2 subunit beta" evidence="7">
    <location>
        <begin position="23"/>
        <end position="544"/>
    </location>
</feature>
<dbReference type="PANTHER" id="PTHR12630">
    <property type="entry name" value="N-LINKED OLIGOSACCHARIDE PROCESSING"/>
    <property type="match status" value="1"/>
</dbReference>
<keyword evidence="5" id="KW-0175">Coiled coil</keyword>
<feature type="region of interest" description="Disordered" evidence="6">
    <location>
        <begin position="268"/>
        <end position="297"/>
    </location>
</feature>
<keyword evidence="10" id="KW-1185">Reference proteome</keyword>
<dbReference type="InterPro" id="IPR036607">
    <property type="entry name" value="PRKCSH"/>
</dbReference>
<evidence type="ECO:0000256" key="4">
    <source>
        <dbReference type="ARBA" id="ARBA00023157"/>
    </source>
</evidence>
<dbReference type="InterPro" id="IPR044865">
    <property type="entry name" value="MRH_dom"/>
</dbReference>
<dbReference type="InterPro" id="IPR028146">
    <property type="entry name" value="PRKCSH_N"/>
</dbReference>
<evidence type="ECO:0000256" key="6">
    <source>
        <dbReference type="SAM" id="MobiDB-lite"/>
    </source>
</evidence>
<evidence type="ECO:0000313" key="9">
    <source>
        <dbReference type="EMBL" id="CAL1701892.1"/>
    </source>
</evidence>
<evidence type="ECO:0000256" key="7">
    <source>
        <dbReference type="SAM" id="SignalP"/>
    </source>
</evidence>